<gene>
    <name evidence="3" type="ORF">GCM10022416_13580</name>
</gene>
<name>A0ABP7YBI6_9ACTN</name>
<comment type="caution">
    <text evidence="3">The sequence shown here is derived from an EMBL/GenBank/DDBJ whole genome shotgun (WGS) entry which is preliminary data.</text>
</comment>
<feature type="region of interest" description="Disordered" evidence="1">
    <location>
        <begin position="227"/>
        <end position="251"/>
    </location>
</feature>
<feature type="chain" id="PRO_5047476899" description="Ig-like domain-containing protein" evidence="2">
    <location>
        <begin position="33"/>
        <end position="251"/>
    </location>
</feature>
<protein>
    <recommendedName>
        <fullName evidence="5">Ig-like domain-containing protein</fullName>
    </recommendedName>
</protein>
<dbReference type="EMBL" id="BAABDO010000012">
    <property type="protein sequence ID" value="GAA4133094.1"/>
    <property type="molecule type" value="Genomic_DNA"/>
</dbReference>
<evidence type="ECO:0000256" key="2">
    <source>
        <dbReference type="SAM" id="SignalP"/>
    </source>
</evidence>
<accession>A0ABP7YBI6</accession>
<proteinExistence type="predicted"/>
<reference evidence="4" key="1">
    <citation type="journal article" date="2019" name="Int. J. Syst. Evol. Microbiol.">
        <title>The Global Catalogue of Microorganisms (GCM) 10K type strain sequencing project: providing services to taxonomists for standard genome sequencing and annotation.</title>
        <authorList>
            <consortium name="The Broad Institute Genomics Platform"/>
            <consortium name="The Broad Institute Genome Sequencing Center for Infectious Disease"/>
            <person name="Wu L."/>
            <person name="Ma J."/>
        </authorList>
    </citation>
    <scope>NUCLEOTIDE SEQUENCE [LARGE SCALE GENOMIC DNA]</scope>
    <source>
        <strain evidence="4">JCM 17316</strain>
    </source>
</reference>
<evidence type="ECO:0000313" key="4">
    <source>
        <dbReference type="Proteomes" id="UP001500266"/>
    </source>
</evidence>
<dbReference type="Proteomes" id="UP001500266">
    <property type="component" value="Unassembled WGS sequence"/>
</dbReference>
<evidence type="ECO:0000313" key="3">
    <source>
        <dbReference type="EMBL" id="GAA4133094.1"/>
    </source>
</evidence>
<dbReference type="RefSeq" id="WP_345018489.1">
    <property type="nucleotide sequence ID" value="NZ_BAABDO010000012.1"/>
</dbReference>
<organism evidence="3 4">
    <name type="scientific">Actinomadura keratinilytica</name>
    <dbReference type="NCBI Taxonomy" id="547461"/>
    <lineage>
        <taxon>Bacteria</taxon>
        <taxon>Bacillati</taxon>
        <taxon>Actinomycetota</taxon>
        <taxon>Actinomycetes</taxon>
        <taxon>Streptosporangiales</taxon>
        <taxon>Thermomonosporaceae</taxon>
        <taxon>Actinomadura</taxon>
    </lineage>
</organism>
<evidence type="ECO:0000256" key="1">
    <source>
        <dbReference type="SAM" id="MobiDB-lite"/>
    </source>
</evidence>
<sequence>MLNTPVRLASTPLSLALLSAGTLLLFPATAEAAPCVGGKKVKCTANGERTIPGRGGSGGGGSTDDELVEQPDIACPEDSNDFFCTEPEEEAAPIPHIPTQTVVESATDDLTLPSPTIHTAPSPKTYVRAFTSLWIDSGSFTPRTAKAAVPDQVVTATATPQSVTWNTGERTITCGSAGSPNGTECGYTYNRSSANQPGGRYQITATINWTVSWTCEGACDPGQQAGTLPNMTSSSTTPLVVEEIQTSTRPR</sequence>
<keyword evidence="2" id="KW-0732">Signal</keyword>
<feature type="signal peptide" evidence="2">
    <location>
        <begin position="1"/>
        <end position="32"/>
    </location>
</feature>
<evidence type="ECO:0008006" key="5">
    <source>
        <dbReference type="Google" id="ProtNLM"/>
    </source>
</evidence>
<keyword evidence="4" id="KW-1185">Reference proteome</keyword>